<dbReference type="AlphaFoldDB" id="A0A7J0EXY3"/>
<feature type="region of interest" description="Disordered" evidence="1">
    <location>
        <begin position="98"/>
        <end position="176"/>
    </location>
</feature>
<sequence length="304" mass="33915">MPPGEGILRVLRSWGKSCNKLPALTENEAKRTAEVLEKIESRGYFEVSMVLVSKTFQNDSVEYIGVIRGDIERIARRAFPDILDMTLLSYVITDQPVHADQEGREQRRNQKGLSSRRNDLGMTSTIPPQRRAKWTTLRARRPCRHPHPKRSKSNKGASNAARRSLVPGGLSTSPSVNLGPGASMMLSASVARKILNGLSVADNRARFCPSPQNDYHFQLARADPMKLEMVEVAELTRKLARAKKLAIEEFKSSDDFMDALLHHHSNLSVDLASMEMDTDLIEEEEEAKAGKKKEDNEGEANPAP</sequence>
<reference evidence="2 3" key="1">
    <citation type="submission" date="2019-07" db="EMBL/GenBank/DDBJ databases">
        <title>De Novo Assembly of kiwifruit Actinidia rufa.</title>
        <authorList>
            <person name="Sugita-Konishi S."/>
            <person name="Sato K."/>
            <person name="Mori E."/>
            <person name="Abe Y."/>
            <person name="Kisaki G."/>
            <person name="Hamano K."/>
            <person name="Suezawa K."/>
            <person name="Otani M."/>
            <person name="Fukuda T."/>
            <person name="Manabe T."/>
            <person name="Gomi K."/>
            <person name="Tabuchi M."/>
            <person name="Akimitsu K."/>
            <person name="Kataoka I."/>
        </authorList>
    </citation>
    <scope>NUCLEOTIDE SEQUENCE [LARGE SCALE GENOMIC DNA]</scope>
    <source>
        <strain evidence="3">cv. Fuchu</strain>
    </source>
</reference>
<proteinExistence type="predicted"/>
<organism evidence="2 3">
    <name type="scientific">Actinidia rufa</name>
    <dbReference type="NCBI Taxonomy" id="165716"/>
    <lineage>
        <taxon>Eukaryota</taxon>
        <taxon>Viridiplantae</taxon>
        <taxon>Streptophyta</taxon>
        <taxon>Embryophyta</taxon>
        <taxon>Tracheophyta</taxon>
        <taxon>Spermatophyta</taxon>
        <taxon>Magnoliopsida</taxon>
        <taxon>eudicotyledons</taxon>
        <taxon>Gunneridae</taxon>
        <taxon>Pentapetalae</taxon>
        <taxon>asterids</taxon>
        <taxon>Ericales</taxon>
        <taxon>Actinidiaceae</taxon>
        <taxon>Actinidia</taxon>
    </lineage>
</organism>
<feature type="compositionally biased region" description="Basic residues" evidence="1">
    <location>
        <begin position="130"/>
        <end position="153"/>
    </location>
</feature>
<accession>A0A7J0EXY3</accession>
<gene>
    <name evidence="2" type="ORF">Acr_07g0012420</name>
</gene>
<dbReference type="Proteomes" id="UP000585474">
    <property type="component" value="Unassembled WGS sequence"/>
</dbReference>
<keyword evidence="3" id="KW-1185">Reference proteome</keyword>
<feature type="compositionally biased region" description="Polar residues" evidence="1">
    <location>
        <begin position="111"/>
        <end position="127"/>
    </location>
</feature>
<feature type="compositionally biased region" description="Acidic residues" evidence="1">
    <location>
        <begin position="277"/>
        <end position="286"/>
    </location>
</feature>
<evidence type="ECO:0000313" key="2">
    <source>
        <dbReference type="EMBL" id="GFY91046.1"/>
    </source>
</evidence>
<comment type="caution">
    <text evidence="2">The sequence shown here is derived from an EMBL/GenBank/DDBJ whole genome shotgun (WGS) entry which is preliminary data.</text>
</comment>
<name>A0A7J0EXY3_9ERIC</name>
<protein>
    <submittedName>
        <fullName evidence="2">Uncharacterized protein</fullName>
    </submittedName>
</protein>
<feature type="compositionally biased region" description="Basic and acidic residues" evidence="1">
    <location>
        <begin position="98"/>
        <end position="108"/>
    </location>
</feature>
<evidence type="ECO:0000256" key="1">
    <source>
        <dbReference type="SAM" id="MobiDB-lite"/>
    </source>
</evidence>
<evidence type="ECO:0000313" key="3">
    <source>
        <dbReference type="Proteomes" id="UP000585474"/>
    </source>
</evidence>
<dbReference type="EMBL" id="BJWL01000007">
    <property type="protein sequence ID" value="GFY91046.1"/>
    <property type="molecule type" value="Genomic_DNA"/>
</dbReference>
<feature type="region of interest" description="Disordered" evidence="1">
    <location>
        <begin position="277"/>
        <end position="304"/>
    </location>
</feature>